<keyword evidence="2" id="KW-1185">Reference proteome</keyword>
<protein>
    <submittedName>
        <fullName evidence="1">Uncharacterized protein</fullName>
    </submittedName>
</protein>
<gene>
    <name evidence="1" type="ORF">GCM10009304_33090</name>
</gene>
<name>A0A917Q0W6_9PSED</name>
<evidence type="ECO:0000313" key="2">
    <source>
        <dbReference type="Proteomes" id="UP000635983"/>
    </source>
</evidence>
<sequence length="62" mass="6593">MVIKQTFETYVCRIAVSIARPTGAITSPGFITSSGHLRAEKRHLLQTIGAQASIASDASCDD</sequence>
<organism evidence="1 2">
    <name type="scientific">Pseudomonas matsuisoli</name>
    <dbReference type="NCBI Taxonomy" id="1515666"/>
    <lineage>
        <taxon>Bacteria</taxon>
        <taxon>Pseudomonadati</taxon>
        <taxon>Pseudomonadota</taxon>
        <taxon>Gammaproteobacteria</taxon>
        <taxon>Pseudomonadales</taxon>
        <taxon>Pseudomonadaceae</taxon>
        <taxon>Pseudomonas</taxon>
    </lineage>
</organism>
<comment type="caution">
    <text evidence="1">The sequence shown here is derived from an EMBL/GenBank/DDBJ whole genome shotgun (WGS) entry which is preliminary data.</text>
</comment>
<proteinExistence type="predicted"/>
<dbReference type="EMBL" id="BMPO01000008">
    <property type="protein sequence ID" value="GGK04456.1"/>
    <property type="molecule type" value="Genomic_DNA"/>
</dbReference>
<reference evidence="1" key="1">
    <citation type="journal article" date="2014" name="Int. J. Syst. Evol. Microbiol.">
        <title>Complete genome sequence of Corynebacterium casei LMG S-19264T (=DSM 44701T), isolated from a smear-ripened cheese.</title>
        <authorList>
            <consortium name="US DOE Joint Genome Institute (JGI-PGF)"/>
            <person name="Walter F."/>
            <person name="Albersmeier A."/>
            <person name="Kalinowski J."/>
            <person name="Ruckert C."/>
        </authorList>
    </citation>
    <scope>NUCLEOTIDE SEQUENCE</scope>
    <source>
        <strain evidence="1">JCM 30078</strain>
    </source>
</reference>
<accession>A0A917Q0W6</accession>
<dbReference type="Proteomes" id="UP000635983">
    <property type="component" value="Unassembled WGS sequence"/>
</dbReference>
<evidence type="ECO:0000313" key="1">
    <source>
        <dbReference type="EMBL" id="GGK04456.1"/>
    </source>
</evidence>
<reference evidence="1" key="2">
    <citation type="submission" date="2020-09" db="EMBL/GenBank/DDBJ databases">
        <authorList>
            <person name="Sun Q."/>
            <person name="Ohkuma M."/>
        </authorList>
    </citation>
    <scope>NUCLEOTIDE SEQUENCE</scope>
    <source>
        <strain evidence="1">JCM 30078</strain>
    </source>
</reference>
<dbReference type="AlphaFoldDB" id="A0A917Q0W6"/>